<protein>
    <recommendedName>
        <fullName evidence="4">DUF4294 domain-containing protein</fullName>
    </recommendedName>
</protein>
<organism evidence="2 3">
    <name type="scientific">Wandonia haliotis</name>
    <dbReference type="NCBI Taxonomy" id="574963"/>
    <lineage>
        <taxon>Bacteria</taxon>
        <taxon>Pseudomonadati</taxon>
        <taxon>Bacteroidota</taxon>
        <taxon>Flavobacteriia</taxon>
        <taxon>Flavobacteriales</taxon>
        <taxon>Crocinitomicaceae</taxon>
        <taxon>Wandonia</taxon>
    </lineage>
</organism>
<dbReference type="EMBL" id="BAAAFH010000011">
    <property type="protein sequence ID" value="GAA0875640.1"/>
    <property type="molecule type" value="Genomic_DNA"/>
</dbReference>
<evidence type="ECO:0000256" key="1">
    <source>
        <dbReference type="SAM" id="MobiDB-lite"/>
    </source>
</evidence>
<sequence length="233" mass="27723">MKKVIFVLVAVFLFSLSSGFSIVRGQGDDSLYVAYFHKDIEIVDPNYKRNYNYLLRRVKKVYPYAVYAKQLLDEYEADVSGIEKKRKVKKYGKEAHQQLMDDFEYVIRNMYVSEGKVLMKLVHRETGHTVFDIIAKYRGKLKASWYSTMGKMFEQNLKATYHPDKEDWLMERIVKEIEQGKHKPGELDLLTKKEFKEIKKEDKERSKKLKEDLKQRKKEKKESEKEAAKNEKN</sequence>
<dbReference type="InterPro" id="IPR025636">
    <property type="entry name" value="DUF4294"/>
</dbReference>
<keyword evidence="3" id="KW-1185">Reference proteome</keyword>
<evidence type="ECO:0000313" key="3">
    <source>
        <dbReference type="Proteomes" id="UP001501126"/>
    </source>
</evidence>
<dbReference type="Pfam" id="PF14127">
    <property type="entry name" value="DUF4294"/>
    <property type="match status" value="1"/>
</dbReference>
<comment type="caution">
    <text evidence="2">The sequence shown here is derived from an EMBL/GenBank/DDBJ whole genome shotgun (WGS) entry which is preliminary data.</text>
</comment>
<evidence type="ECO:0008006" key="4">
    <source>
        <dbReference type="Google" id="ProtNLM"/>
    </source>
</evidence>
<reference evidence="3" key="1">
    <citation type="journal article" date="2019" name="Int. J. Syst. Evol. Microbiol.">
        <title>The Global Catalogue of Microorganisms (GCM) 10K type strain sequencing project: providing services to taxonomists for standard genome sequencing and annotation.</title>
        <authorList>
            <consortium name="The Broad Institute Genomics Platform"/>
            <consortium name="The Broad Institute Genome Sequencing Center for Infectious Disease"/>
            <person name="Wu L."/>
            <person name="Ma J."/>
        </authorList>
    </citation>
    <scope>NUCLEOTIDE SEQUENCE [LARGE SCALE GENOMIC DNA]</scope>
    <source>
        <strain evidence="3">JCM 16083</strain>
    </source>
</reference>
<dbReference type="RefSeq" id="WP_343787337.1">
    <property type="nucleotide sequence ID" value="NZ_BAAAFH010000011.1"/>
</dbReference>
<proteinExistence type="predicted"/>
<evidence type="ECO:0000313" key="2">
    <source>
        <dbReference type="EMBL" id="GAA0875640.1"/>
    </source>
</evidence>
<dbReference type="Proteomes" id="UP001501126">
    <property type="component" value="Unassembled WGS sequence"/>
</dbReference>
<accession>A0ABP3Y4K1</accession>
<gene>
    <name evidence="2" type="ORF">GCM10009118_20490</name>
</gene>
<feature type="region of interest" description="Disordered" evidence="1">
    <location>
        <begin position="200"/>
        <end position="233"/>
    </location>
</feature>
<name>A0ABP3Y4K1_9FLAO</name>